<keyword evidence="1" id="KW-0812">Transmembrane</keyword>
<dbReference type="RefSeq" id="WP_162005366.1">
    <property type="nucleotide sequence ID" value="NZ_BKZW01000002.1"/>
</dbReference>
<keyword evidence="1" id="KW-1133">Transmembrane helix</keyword>
<keyword evidence="1" id="KW-0472">Membrane</keyword>
<proteinExistence type="predicted"/>
<dbReference type="AlphaFoldDB" id="A0A5J4KQS4"/>
<feature type="transmembrane region" description="Helical" evidence="1">
    <location>
        <begin position="12"/>
        <end position="34"/>
    </location>
</feature>
<gene>
    <name evidence="2" type="ORF">KDW_37140</name>
</gene>
<dbReference type="EMBL" id="BKZW01000002">
    <property type="protein sequence ID" value="GER89552.1"/>
    <property type="molecule type" value="Genomic_DNA"/>
</dbReference>
<evidence type="ECO:0000313" key="2">
    <source>
        <dbReference type="EMBL" id="GER89552.1"/>
    </source>
</evidence>
<dbReference type="Proteomes" id="UP000326912">
    <property type="component" value="Unassembled WGS sequence"/>
</dbReference>
<name>A0A5J4KQS4_9CHLR</name>
<accession>A0A5J4KQS4</accession>
<organism evidence="2 3">
    <name type="scientific">Dictyobacter vulcani</name>
    <dbReference type="NCBI Taxonomy" id="2607529"/>
    <lineage>
        <taxon>Bacteria</taxon>
        <taxon>Bacillati</taxon>
        <taxon>Chloroflexota</taxon>
        <taxon>Ktedonobacteria</taxon>
        <taxon>Ktedonobacterales</taxon>
        <taxon>Dictyobacteraceae</taxon>
        <taxon>Dictyobacter</taxon>
    </lineage>
</organism>
<comment type="caution">
    <text evidence="2">The sequence shown here is derived from an EMBL/GenBank/DDBJ whole genome shotgun (WGS) entry which is preliminary data.</text>
</comment>
<evidence type="ECO:0000256" key="1">
    <source>
        <dbReference type="SAM" id="Phobius"/>
    </source>
</evidence>
<evidence type="ECO:0000313" key="3">
    <source>
        <dbReference type="Proteomes" id="UP000326912"/>
    </source>
</evidence>
<sequence length="51" mass="5849">MMLALRNKQMLALAIMIVLTLLVVAFFVLSFAHINLWQAIHVSPNAFYPYN</sequence>
<reference evidence="2 3" key="1">
    <citation type="submission" date="2019-10" db="EMBL/GenBank/DDBJ databases">
        <title>Dictyobacter vulcani sp. nov., within the class Ktedonobacteria, isolated from soil of volcanic Mt. Zao.</title>
        <authorList>
            <person name="Zheng Y."/>
            <person name="Wang C.M."/>
            <person name="Sakai Y."/>
            <person name="Abe K."/>
            <person name="Yokota A."/>
            <person name="Yabe S."/>
        </authorList>
    </citation>
    <scope>NUCLEOTIDE SEQUENCE [LARGE SCALE GENOMIC DNA]</scope>
    <source>
        <strain evidence="2 3">W12</strain>
    </source>
</reference>
<keyword evidence="3" id="KW-1185">Reference proteome</keyword>
<protein>
    <submittedName>
        <fullName evidence="2">Uncharacterized protein</fullName>
    </submittedName>
</protein>